<reference evidence="1 2" key="1">
    <citation type="submission" date="2023-03" db="EMBL/GenBank/DDBJ databases">
        <title>Genome insight into feeding habits of ladybird beetles.</title>
        <authorList>
            <person name="Li H.-S."/>
            <person name="Huang Y.-H."/>
            <person name="Pang H."/>
        </authorList>
    </citation>
    <scope>NUCLEOTIDE SEQUENCE [LARGE SCALE GENOMIC DNA]</scope>
    <source>
        <strain evidence="1">SYSU_2023b</strain>
        <tissue evidence="1">Whole body</tissue>
    </source>
</reference>
<dbReference type="Pfam" id="PF05733">
    <property type="entry name" value="Tenui_N"/>
    <property type="match status" value="1"/>
</dbReference>
<sequence length="183" mass="21143">MYRGNKVSTIMKTSSDQTKNWLSKMVAELEIKDKIHYEKSKSKSTSNADKLTLSRLRIAMLQLAYKALKFPDFQRQVTLSHLTSVLPSFNKMLSIARDMCIVSLLPNFSTEKLPSDIKKMIVSHVFFYCVAETFVFVDPDDPNSSLDDRISRVTKYMNISYNSSHITRKIREDFSMDVTTYVE</sequence>
<evidence type="ECO:0000313" key="2">
    <source>
        <dbReference type="Proteomes" id="UP001431783"/>
    </source>
</evidence>
<proteinExistence type="predicted"/>
<evidence type="ECO:0000313" key="1">
    <source>
        <dbReference type="EMBL" id="KAK9878897.1"/>
    </source>
</evidence>
<name>A0AAW1UFH9_9CUCU</name>
<protein>
    <submittedName>
        <fullName evidence="1">Uncharacterized protein</fullName>
    </submittedName>
</protein>
<organism evidence="1 2">
    <name type="scientific">Henosepilachna vigintioctopunctata</name>
    <dbReference type="NCBI Taxonomy" id="420089"/>
    <lineage>
        <taxon>Eukaryota</taxon>
        <taxon>Metazoa</taxon>
        <taxon>Ecdysozoa</taxon>
        <taxon>Arthropoda</taxon>
        <taxon>Hexapoda</taxon>
        <taxon>Insecta</taxon>
        <taxon>Pterygota</taxon>
        <taxon>Neoptera</taxon>
        <taxon>Endopterygota</taxon>
        <taxon>Coleoptera</taxon>
        <taxon>Polyphaga</taxon>
        <taxon>Cucujiformia</taxon>
        <taxon>Coccinelloidea</taxon>
        <taxon>Coccinellidae</taxon>
        <taxon>Epilachninae</taxon>
        <taxon>Epilachnini</taxon>
        <taxon>Henosepilachna</taxon>
    </lineage>
</organism>
<accession>A0AAW1UFH9</accession>
<gene>
    <name evidence="1" type="ORF">WA026_003727</name>
</gene>
<dbReference type="EMBL" id="JARQZJ010000061">
    <property type="protein sequence ID" value="KAK9878897.1"/>
    <property type="molecule type" value="Genomic_DNA"/>
</dbReference>
<keyword evidence="2" id="KW-1185">Reference proteome</keyword>
<dbReference type="Proteomes" id="UP001431783">
    <property type="component" value="Unassembled WGS sequence"/>
</dbReference>
<dbReference type="InterPro" id="IPR009522">
    <property type="entry name" value="Capsid_Phlebovir/Tenuivir"/>
</dbReference>
<comment type="caution">
    <text evidence="1">The sequence shown here is derived from an EMBL/GenBank/DDBJ whole genome shotgun (WGS) entry which is preliminary data.</text>
</comment>
<dbReference type="GO" id="GO:0003723">
    <property type="term" value="F:RNA binding"/>
    <property type="evidence" value="ECO:0007669"/>
    <property type="project" value="InterPro"/>
</dbReference>
<dbReference type="AlphaFoldDB" id="A0AAW1UFH9"/>